<organism evidence="1 2">
    <name type="scientific">Jeongeupia chitinilytica</name>
    <dbReference type="NCBI Taxonomy" id="1041641"/>
    <lineage>
        <taxon>Bacteria</taxon>
        <taxon>Pseudomonadati</taxon>
        <taxon>Pseudomonadota</taxon>
        <taxon>Betaproteobacteria</taxon>
        <taxon>Neisseriales</taxon>
        <taxon>Chitinibacteraceae</taxon>
        <taxon>Jeongeupia</taxon>
    </lineage>
</organism>
<dbReference type="RefSeq" id="WP_189461952.1">
    <property type="nucleotide sequence ID" value="NZ_BMYO01000009.1"/>
</dbReference>
<gene>
    <name evidence="1" type="ORF">GCM10007350_32360</name>
</gene>
<accession>A0ABQ3H5G8</accession>
<keyword evidence="2" id="KW-1185">Reference proteome</keyword>
<evidence type="ECO:0000313" key="2">
    <source>
        <dbReference type="Proteomes" id="UP000604737"/>
    </source>
</evidence>
<evidence type="ECO:0000313" key="1">
    <source>
        <dbReference type="EMBL" id="GHD67937.1"/>
    </source>
</evidence>
<name>A0ABQ3H5G8_9NEIS</name>
<dbReference type="EMBL" id="BMYO01000009">
    <property type="protein sequence ID" value="GHD67937.1"/>
    <property type="molecule type" value="Genomic_DNA"/>
</dbReference>
<protein>
    <submittedName>
        <fullName evidence="1">Uncharacterized protein</fullName>
    </submittedName>
</protein>
<reference evidence="2" key="1">
    <citation type="journal article" date="2019" name="Int. J. Syst. Evol. Microbiol.">
        <title>The Global Catalogue of Microorganisms (GCM) 10K type strain sequencing project: providing services to taxonomists for standard genome sequencing and annotation.</title>
        <authorList>
            <consortium name="The Broad Institute Genomics Platform"/>
            <consortium name="The Broad Institute Genome Sequencing Center for Infectious Disease"/>
            <person name="Wu L."/>
            <person name="Ma J."/>
        </authorList>
    </citation>
    <scope>NUCLEOTIDE SEQUENCE [LARGE SCALE GENOMIC DNA]</scope>
    <source>
        <strain evidence="2">KCTC 23701</strain>
    </source>
</reference>
<sequence>MSVTTLGTSIPTFETGGLHKQLDSIEAALDYTLIKRENSDGPLYELWDAAYGALADAARSHDPADLAAARARLEEAIGVASRA</sequence>
<proteinExistence type="predicted"/>
<comment type="caution">
    <text evidence="1">The sequence shown here is derived from an EMBL/GenBank/DDBJ whole genome shotgun (WGS) entry which is preliminary data.</text>
</comment>
<dbReference type="Proteomes" id="UP000604737">
    <property type="component" value="Unassembled WGS sequence"/>
</dbReference>